<keyword evidence="6 7" id="KW-0472">Membrane</keyword>
<keyword evidence="4 7" id="KW-0812">Transmembrane</keyword>
<dbReference type="Proteomes" id="UP000886689">
    <property type="component" value="Unassembled WGS sequence"/>
</dbReference>
<keyword evidence="7" id="KW-0407">Ion channel</keyword>
<feature type="transmembrane region" description="Helical" evidence="7">
    <location>
        <begin position="214"/>
        <end position="231"/>
    </location>
</feature>
<comment type="subunit">
    <text evidence="7">Homoheptamer.</text>
</comment>
<dbReference type="Pfam" id="PF00924">
    <property type="entry name" value="MS_channel_2nd"/>
    <property type="match status" value="1"/>
</dbReference>
<feature type="transmembrane region" description="Helical" evidence="7">
    <location>
        <begin position="150"/>
        <end position="173"/>
    </location>
</feature>
<dbReference type="InterPro" id="IPR049278">
    <property type="entry name" value="MS_channel_C"/>
</dbReference>
<feature type="transmembrane region" description="Helical" evidence="7">
    <location>
        <begin position="315"/>
        <end position="332"/>
    </location>
</feature>
<reference evidence="11" key="1">
    <citation type="submission" date="2020-10" db="EMBL/GenBank/DDBJ databases">
        <title>Connecting structure to function with the recovery of over 1000 high-quality activated sludge metagenome-assembled genomes encoding full-length rRNA genes using long-read sequencing.</title>
        <authorList>
            <person name="Singleton C.M."/>
            <person name="Petriglieri F."/>
            <person name="Kristensen J.M."/>
            <person name="Kirkegaard R.H."/>
            <person name="Michaelsen T.Y."/>
            <person name="Andersen M.H."/>
            <person name="Karst S.M."/>
            <person name="Dueholm M.S."/>
            <person name="Nielsen P.H."/>
            <person name="Albertsen M."/>
        </authorList>
    </citation>
    <scope>NUCLEOTIDE SEQUENCE</scope>
    <source>
        <strain evidence="11">Hirt_18-Q3-R61-65_BATAC.395</strain>
    </source>
</reference>
<comment type="caution">
    <text evidence="7">Lacks conserved residue(s) required for the propagation of feature annotation.</text>
</comment>
<feature type="domain" description="Mechanosensitive ion channel MscS C-terminal" evidence="10">
    <location>
        <begin position="434"/>
        <end position="518"/>
    </location>
</feature>
<accession>A0A9D7K0P3</accession>
<gene>
    <name evidence="11" type="ORF">IPL58_09515</name>
</gene>
<dbReference type="EMBL" id="JADJUC010000008">
    <property type="protein sequence ID" value="MBK8524330.1"/>
    <property type="molecule type" value="Genomic_DNA"/>
</dbReference>
<dbReference type="Pfam" id="PF21082">
    <property type="entry name" value="MS_channel_3rd"/>
    <property type="match status" value="1"/>
</dbReference>
<sequence>MRRLLSVLFCVLAASMSALAFAGGGATVEAASAAPTSAAVANLPAATLKVLNRKIFEFHATFLGVPPIERAARARTNIEALLLEGGASTVSVTSVDQGRLVEIDGRMVFLVAPGDVDPLGRQTIDEVAAQAAKRLQQVVSETSEGRTLEAFVRALIASAIATVVFAAVLWVLARGHRWTQRVIVHAAAQKAESLTVAGAVLLDKQRVFTLLRRLLAIVRWFLVAIVSYEWLSFILSRFPYTRPWGEQLNEYLLTTVFGIVFGIVDTIPGIGVAIAIFFVARFGIGLLHGFFERVSSGENSTRWLDADTMPTTRRLASIAVWLFAIAMAYPYLPGAQTEAFKGLSVLIGLMVSLGASSIVGQGAAGLILTYSRTIKVGEYVRIGDQEGTVTEMGMFTTRIRTGLGEELTLPNSLITGSVTKNYSRVVKGRGYVLDTVVTIGYDTPWRQVEAMLLEAAKRTSGILQTPSPRVFQTALSDYYPEYRLVCQAVPEQPRPRAEVLSLLHANIQDVFNEHGVQIMSPHYMGDPAEAKVVAPEQWYLSPAKKPEA</sequence>
<comment type="function">
    <text evidence="7">Mechanosensitive channel that participates in the regulation of osmotic pressure changes within the cell, opening in response to stretch forces in the membrane lipid bilayer, without the need for other proteins. Contributes to normal resistance to hypoosmotic shock. Forms an ion channel of 1.0 nanosiemens conductance with a slight preference for anions.</text>
</comment>
<evidence type="ECO:0000313" key="12">
    <source>
        <dbReference type="Proteomes" id="UP000886689"/>
    </source>
</evidence>
<comment type="caution">
    <text evidence="11">The sequence shown here is derived from an EMBL/GenBank/DDBJ whole genome shotgun (WGS) entry which is preliminary data.</text>
</comment>
<dbReference type="PANTHER" id="PTHR30221">
    <property type="entry name" value="SMALL-CONDUCTANCE MECHANOSENSITIVE CHANNEL"/>
    <property type="match status" value="1"/>
</dbReference>
<feature type="chain" id="PRO_5039066658" description="Small-conductance mechanosensitive channel" evidence="8">
    <location>
        <begin position="23"/>
        <end position="548"/>
    </location>
</feature>
<dbReference type="GO" id="GO:0008381">
    <property type="term" value="F:mechanosensitive monoatomic ion channel activity"/>
    <property type="evidence" value="ECO:0007669"/>
    <property type="project" value="InterPro"/>
</dbReference>
<dbReference type="SUPFAM" id="SSF50182">
    <property type="entry name" value="Sm-like ribonucleoproteins"/>
    <property type="match status" value="1"/>
</dbReference>
<keyword evidence="5 7" id="KW-1133">Transmembrane helix</keyword>
<keyword evidence="8" id="KW-0732">Signal</keyword>
<proteinExistence type="inferred from homology"/>
<evidence type="ECO:0000256" key="4">
    <source>
        <dbReference type="ARBA" id="ARBA00022692"/>
    </source>
</evidence>
<evidence type="ECO:0000256" key="5">
    <source>
        <dbReference type="ARBA" id="ARBA00022989"/>
    </source>
</evidence>
<protein>
    <recommendedName>
        <fullName evidence="7">Small-conductance mechanosensitive channel</fullName>
    </recommendedName>
</protein>
<keyword evidence="7" id="KW-0406">Ion transport</keyword>
<dbReference type="PANTHER" id="PTHR30221:SF18">
    <property type="entry name" value="SLL0590 PROTEIN"/>
    <property type="match status" value="1"/>
</dbReference>
<feature type="transmembrane region" description="Helical" evidence="7">
    <location>
        <begin position="344"/>
        <end position="368"/>
    </location>
</feature>
<comment type="similarity">
    <text evidence="2 7">Belongs to the MscS (TC 1.A.23) family.</text>
</comment>
<dbReference type="Gene3D" id="2.30.30.60">
    <property type="match status" value="1"/>
</dbReference>
<dbReference type="Gene3D" id="1.10.287.1260">
    <property type="match status" value="1"/>
</dbReference>
<keyword evidence="7" id="KW-0813">Transport</keyword>
<organism evidence="11 12">
    <name type="scientific">Candidatus Proximibacter danicus</name>
    <dbReference type="NCBI Taxonomy" id="2954365"/>
    <lineage>
        <taxon>Bacteria</taxon>
        <taxon>Pseudomonadati</taxon>
        <taxon>Pseudomonadota</taxon>
        <taxon>Betaproteobacteria</taxon>
        <taxon>Candidatus Proximibacter</taxon>
    </lineage>
</organism>
<evidence type="ECO:0000259" key="9">
    <source>
        <dbReference type="Pfam" id="PF00924"/>
    </source>
</evidence>
<evidence type="ECO:0000259" key="10">
    <source>
        <dbReference type="Pfam" id="PF21082"/>
    </source>
</evidence>
<feature type="transmembrane region" description="Helical" evidence="7">
    <location>
        <begin position="251"/>
        <end position="280"/>
    </location>
</feature>
<evidence type="ECO:0000256" key="2">
    <source>
        <dbReference type="ARBA" id="ARBA00008017"/>
    </source>
</evidence>
<evidence type="ECO:0000256" key="7">
    <source>
        <dbReference type="RuleBase" id="RU369025"/>
    </source>
</evidence>
<evidence type="ECO:0000313" key="11">
    <source>
        <dbReference type="EMBL" id="MBK8524330.1"/>
    </source>
</evidence>
<dbReference type="AlphaFoldDB" id="A0A9D7K0P3"/>
<evidence type="ECO:0000256" key="1">
    <source>
        <dbReference type="ARBA" id="ARBA00004651"/>
    </source>
</evidence>
<dbReference type="InterPro" id="IPR010920">
    <property type="entry name" value="LSM_dom_sf"/>
</dbReference>
<feature type="domain" description="Mechanosensitive ion channel MscS" evidence="9">
    <location>
        <begin position="362"/>
        <end position="424"/>
    </location>
</feature>
<dbReference type="SUPFAM" id="SSF82689">
    <property type="entry name" value="Mechanosensitive channel protein MscS (YggB), C-terminal domain"/>
    <property type="match status" value="1"/>
</dbReference>
<evidence type="ECO:0000256" key="3">
    <source>
        <dbReference type="ARBA" id="ARBA00022475"/>
    </source>
</evidence>
<comment type="subcellular location">
    <subcellularLocation>
        <location evidence="7">Cell inner membrane</location>
        <topology evidence="7">Multi-pass membrane protein</topology>
    </subcellularLocation>
    <subcellularLocation>
        <location evidence="1">Cell membrane</location>
        <topology evidence="1">Multi-pass membrane protein</topology>
    </subcellularLocation>
</comment>
<keyword evidence="3" id="KW-1003">Cell membrane</keyword>
<dbReference type="InterPro" id="IPR045275">
    <property type="entry name" value="MscS_archaea/bacteria_type"/>
</dbReference>
<dbReference type="Gene3D" id="3.30.70.100">
    <property type="match status" value="1"/>
</dbReference>
<evidence type="ECO:0000256" key="8">
    <source>
        <dbReference type="SAM" id="SignalP"/>
    </source>
</evidence>
<name>A0A9D7K0P3_9PROT</name>
<keyword evidence="7" id="KW-0997">Cell inner membrane</keyword>
<dbReference type="GO" id="GO:0005886">
    <property type="term" value="C:plasma membrane"/>
    <property type="evidence" value="ECO:0007669"/>
    <property type="project" value="UniProtKB-SubCell"/>
</dbReference>
<dbReference type="InterPro" id="IPR011066">
    <property type="entry name" value="MscS_channel_C_sf"/>
</dbReference>
<evidence type="ECO:0000256" key="6">
    <source>
        <dbReference type="ARBA" id="ARBA00023136"/>
    </source>
</evidence>
<dbReference type="InterPro" id="IPR006685">
    <property type="entry name" value="MscS_channel_2nd"/>
</dbReference>
<feature type="signal peptide" evidence="8">
    <location>
        <begin position="1"/>
        <end position="22"/>
    </location>
</feature>
<dbReference type="InterPro" id="IPR023408">
    <property type="entry name" value="MscS_beta-dom_sf"/>
</dbReference>